<evidence type="ECO:0000256" key="1">
    <source>
        <dbReference type="ARBA" id="ARBA00004123"/>
    </source>
</evidence>
<keyword evidence="14" id="KW-1185">Reference proteome</keyword>
<dbReference type="SUPFAM" id="SSF55729">
    <property type="entry name" value="Acyl-CoA N-acyltransferases (Nat)"/>
    <property type="match status" value="1"/>
</dbReference>
<keyword evidence="7" id="KW-0808">Transferase</keyword>
<dbReference type="Proteomes" id="UP000774326">
    <property type="component" value="Unassembled WGS sequence"/>
</dbReference>
<evidence type="ECO:0000259" key="12">
    <source>
        <dbReference type="PROSITE" id="PS51186"/>
    </source>
</evidence>
<organism evidence="13 14">
    <name type="scientific">Wickerhamomyces pijperi</name>
    <name type="common">Yeast</name>
    <name type="synonym">Pichia pijperi</name>
    <dbReference type="NCBI Taxonomy" id="599730"/>
    <lineage>
        <taxon>Eukaryota</taxon>
        <taxon>Fungi</taxon>
        <taxon>Dikarya</taxon>
        <taxon>Ascomycota</taxon>
        <taxon>Saccharomycotina</taxon>
        <taxon>Saccharomycetes</taxon>
        <taxon>Phaffomycetales</taxon>
        <taxon>Wickerhamomycetaceae</taxon>
        <taxon>Wickerhamomyces</taxon>
    </lineage>
</organism>
<dbReference type="Gene3D" id="3.40.630.30">
    <property type="match status" value="1"/>
</dbReference>
<evidence type="ECO:0000256" key="5">
    <source>
        <dbReference type="ARBA" id="ARBA00015043"/>
    </source>
</evidence>
<keyword evidence="9" id="KW-0012">Acyltransferase</keyword>
<reference evidence="13" key="2">
    <citation type="submission" date="2021-01" db="EMBL/GenBank/DDBJ databases">
        <authorList>
            <person name="Schikora-Tamarit M.A."/>
        </authorList>
    </citation>
    <scope>NUCLEOTIDE SEQUENCE</scope>
    <source>
        <strain evidence="13">CBS2887</strain>
    </source>
</reference>
<gene>
    <name evidence="13" type="ORF">WICPIJ_003855</name>
</gene>
<reference evidence="13" key="1">
    <citation type="journal article" date="2021" name="Open Biol.">
        <title>Shared evolutionary footprints suggest mitochondrial oxidative damage underlies multiple complex I losses in fungi.</title>
        <authorList>
            <person name="Schikora-Tamarit M.A."/>
            <person name="Marcet-Houben M."/>
            <person name="Nosek J."/>
            <person name="Gabaldon T."/>
        </authorList>
    </citation>
    <scope>NUCLEOTIDE SEQUENCE</scope>
    <source>
        <strain evidence="13">CBS2887</strain>
    </source>
</reference>
<dbReference type="InterPro" id="IPR016181">
    <property type="entry name" value="Acyl_CoA_acyltransferase"/>
</dbReference>
<sequence>MSEFVNYDITPYIHLIEKHFPSHITIDESHVTLERRLHFNNTPNDLQDSNYKDYVDLVDSNIGPFYKKIDGPNWKKDKVEEMKHDKLVYISYYSETNKLIAFISFVLTFDEYELSRIFYLYEIHISKNHQKAHLGTQLINKFHSLNETPNVDDLSIDKIETFKLTVFSDNEVAVNWYRKLGYQISSESPTDRTLRSGRVIKPDYYIMVKHTSSLMVTR</sequence>
<comment type="catalytic activity">
    <reaction evidence="11">
        <text>N-terminal L-seryl-[histone H4] + acetyl-CoA = N-terminal N(alpha)-acetyl-L-seryl-[histone H4] + CoA + H(+)</text>
        <dbReference type="Rhea" id="RHEA:50596"/>
        <dbReference type="Rhea" id="RHEA-COMP:12740"/>
        <dbReference type="Rhea" id="RHEA-COMP:12743"/>
        <dbReference type="ChEBI" id="CHEBI:15378"/>
        <dbReference type="ChEBI" id="CHEBI:57287"/>
        <dbReference type="ChEBI" id="CHEBI:57288"/>
        <dbReference type="ChEBI" id="CHEBI:64738"/>
        <dbReference type="ChEBI" id="CHEBI:83690"/>
        <dbReference type="EC" id="2.3.1.257"/>
    </reaction>
</comment>
<keyword evidence="6" id="KW-0963">Cytoplasm</keyword>
<dbReference type="GO" id="GO:0010485">
    <property type="term" value="F:histone H4 acetyltransferase activity"/>
    <property type="evidence" value="ECO:0007669"/>
    <property type="project" value="InterPro"/>
</dbReference>
<dbReference type="GO" id="GO:0005737">
    <property type="term" value="C:cytoplasm"/>
    <property type="evidence" value="ECO:0007669"/>
    <property type="project" value="UniProtKB-SubCell"/>
</dbReference>
<dbReference type="GO" id="GO:1990189">
    <property type="term" value="F:protein N-terminal-serine acetyltransferase activity"/>
    <property type="evidence" value="ECO:0007669"/>
    <property type="project" value="UniProtKB-EC"/>
</dbReference>
<dbReference type="AlphaFoldDB" id="A0A9P8Q959"/>
<proteinExistence type="inferred from homology"/>
<comment type="subcellular location">
    <subcellularLocation>
        <location evidence="2">Cytoplasm</location>
    </subcellularLocation>
    <subcellularLocation>
        <location evidence="1">Nucleus</location>
    </subcellularLocation>
</comment>
<evidence type="ECO:0000256" key="7">
    <source>
        <dbReference type="ARBA" id="ARBA00022679"/>
    </source>
</evidence>
<accession>A0A9P8Q959</accession>
<comment type="similarity">
    <text evidence="3">Belongs to the acetyltransferase family. NAA40 subfamily.</text>
</comment>
<dbReference type="EMBL" id="JAEUBG010002103">
    <property type="protein sequence ID" value="KAH3685194.1"/>
    <property type="molecule type" value="Genomic_DNA"/>
</dbReference>
<name>A0A9P8Q959_WICPI</name>
<dbReference type="InterPro" id="IPR000182">
    <property type="entry name" value="GNAT_dom"/>
</dbReference>
<feature type="domain" description="N-acetyltransferase" evidence="12">
    <location>
        <begin position="44"/>
        <end position="212"/>
    </location>
</feature>
<keyword evidence="8" id="KW-0539">Nucleus</keyword>
<evidence type="ECO:0000256" key="8">
    <source>
        <dbReference type="ARBA" id="ARBA00023242"/>
    </source>
</evidence>
<comment type="catalytic activity">
    <reaction evidence="10">
        <text>N-terminal L-seryl-[histone H2A] + acetyl-CoA = N-terminal N(alpha)-acetyl-L-seryl-[histone H2A] + CoA + H(+)</text>
        <dbReference type="Rhea" id="RHEA:50600"/>
        <dbReference type="Rhea" id="RHEA-COMP:12742"/>
        <dbReference type="Rhea" id="RHEA-COMP:12744"/>
        <dbReference type="ChEBI" id="CHEBI:15378"/>
        <dbReference type="ChEBI" id="CHEBI:57287"/>
        <dbReference type="ChEBI" id="CHEBI:57288"/>
        <dbReference type="ChEBI" id="CHEBI:64738"/>
        <dbReference type="ChEBI" id="CHEBI:83690"/>
        <dbReference type="EC" id="2.3.1.257"/>
    </reaction>
</comment>
<evidence type="ECO:0000256" key="9">
    <source>
        <dbReference type="ARBA" id="ARBA00023315"/>
    </source>
</evidence>
<evidence type="ECO:0000256" key="11">
    <source>
        <dbReference type="ARBA" id="ARBA00049524"/>
    </source>
</evidence>
<dbReference type="GO" id="GO:0005634">
    <property type="term" value="C:nucleus"/>
    <property type="evidence" value="ECO:0007669"/>
    <property type="project" value="UniProtKB-SubCell"/>
</dbReference>
<dbReference type="PANTHER" id="PTHR20531">
    <property type="entry name" value="N-ALPHA-ACETYLTRANSFERASE 40"/>
    <property type="match status" value="1"/>
</dbReference>
<comment type="caution">
    <text evidence="13">The sequence shown here is derived from an EMBL/GenBank/DDBJ whole genome shotgun (WGS) entry which is preliminary data.</text>
</comment>
<evidence type="ECO:0000313" key="13">
    <source>
        <dbReference type="EMBL" id="KAH3685194.1"/>
    </source>
</evidence>
<dbReference type="InterPro" id="IPR039949">
    <property type="entry name" value="NAA40"/>
</dbReference>
<dbReference type="GO" id="GO:0043998">
    <property type="term" value="F:histone H2A acetyltransferase activity"/>
    <property type="evidence" value="ECO:0007669"/>
    <property type="project" value="InterPro"/>
</dbReference>
<evidence type="ECO:0000256" key="2">
    <source>
        <dbReference type="ARBA" id="ARBA00004496"/>
    </source>
</evidence>
<evidence type="ECO:0000256" key="6">
    <source>
        <dbReference type="ARBA" id="ARBA00022490"/>
    </source>
</evidence>
<dbReference type="OrthoDB" id="424551at2759"/>
<dbReference type="Pfam" id="PF13508">
    <property type="entry name" value="Acetyltransf_7"/>
    <property type="match status" value="1"/>
</dbReference>
<evidence type="ECO:0000256" key="4">
    <source>
        <dbReference type="ARBA" id="ARBA00012950"/>
    </source>
</evidence>
<evidence type="ECO:0000313" key="14">
    <source>
        <dbReference type="Proteomes" id="UP000774326"/>
    </source>
</evidence>
<evidence type="ECO:0000256" key="10">
    <source>
        <dbReference type="ARBA" id="ARBA00047821"/>
    </source>
</evidence>
<protein>
    <recommendedName>
        <fullName evidence="5">N-alpha-acetyltransferase 40</fullName>
        <ecNumber evidence="4">2.3.1.257</ecNumber>
    </recommendedName>
</protein>
<evidence type="ECO:0000256" key="3">
    <source>
        <dbReference type="ARBA" id="ARBA00008870"/>
    </source>
</evidence>
<dbReference type="PROSITE" id="PS51186">
    <property type="entry name" value="GNAT"/>
    <property type="match status" value="1"/>
</dbReference>
<dbReference type="EC" id="2.3.1.257" evidence="4"/>
<dbReference type="PANTHER" id="PTHR20531:SF1">
    <property type="entry name" value="N-ALPHA-ACETYLTRANSFERASE 40"/>
    <property type="match status" value="1"/>
</dbReference>